<dbReference type="AlphaFoldDB" id="A0A9N8E418"/>
<organism evidence="2 3">
    <name type="scientific">Seminavis robusta</name>
    <dbReference type="NCBI Taxonomy" id="568900"/>
    <lineage>
        <taxon>Eukaryota</taxon>
        <taxon>Sar</taxon>
        <taxon>Stramenopiles</taxon>
        <taxon>Ochrophyta</taxon>
        <taxon>Bacillariophyta</taxon>
        <taxon>Bacillariophyceae</taxon>
        <taxon>Bacillariophycidae</taxon>
        <taxon>Naviculales</taxon>
        <taxon>Naviculaceae</taxon>
        <taxon>Seminavis</taxon>
    </lineage>
</organism>
<dbReference type="Proteomes" id="UP001153069">
    <property type="component" value="Unassembled WGS sequence"/>
</dbReference>
<sequence length="181" mass="20790">MTLKKDNSLQHQHKRNNHAKFTVSTKNNRAVRFSIKPSPELVGDSFLQSTDKRRRYMRRGSRSPNMLAIHAVRSSREVANLEAHDRQQEKLEQKQRQQQQQPSLHHVIRRSFSLPMSGSPATTPTQPCLLAYGVKTQPETVDHELAQSLRQKTSLTNAQKRRLSLEILSRVQLEAVELASH</sequence>
<feature type="compositionally biased region" description="Basic and acidic residues" evidence="1">
    <location>
        <begin position="84"/>
        <end position="95"/>
    </location>
</feature>
<dbReference type="EMBL" id="CAICTM010000625">
    <property type="protein sequence ID" value="CAB9514008.1"/>
    <property type="molecule type" value="Genomic_DNA"/>
</dbReference>
<protein>
    <submittedName>
        <fullName evidence="2">Uncharacterized protein</fullName>
    </submittedName>
</protein>
<evidence type="ECO:0000256" key="1">
    <source>
        <dbReference type="SAM" id="MobiDB-lite"/>
    </source>
</evidence>
<evidence type="ECO:0000313" key="3">
    <source>
        <dbReference type="Proteomes" id="UP001153069"/>
    </source>
</evidence>
<gene>
    <name evidence="2" type="ORF">SEMRO_626_G177710.1</name>
</gene>
<accession>A0A9N8E418</accession>
<keyword evidence="3" id="KW-1185">Reference proteome</keyword>
<feature type="region of interest" description="Disordered" evidence="1">
    <location>
        <begin position="84"/>
        <end position="105"/>
    </location>
</feature>
<evidence type="ECO:0000313" key="2">
    <source>
        <dbReference type="EMBL" id="CAB9514008.1"/>
    </source>
</evidence>
<comment type="caution">
    <text evidence="2">The sequence shown here is derived from an EMBL/GenBank/DDBJ whole genome shotgun (WGS) entry which is preliminary data.</text>
</comment>
<reference evidence="2" key="1">
    <citation type="submission" date="2020-06" db="EMBL/GenBank/DDBJ databases">
        <authorList>
            <consortium name="Plant Systems Biology data submission"/>
        </authorList>
    </citation>
    <scope>NUCLEOTIDE SEQUENCE</scope>
    <source>
        <strain evidence="2">D6</strain>
    </source>
</reference>
<proteinExistence type="predicted"/>
<name>A0A9N8E418_9STRA</name>